<feature type="domain" description="2Fe-2S ferredoxin-type" evidence="7">
    <location>
        <begin position="29"/>
        <end position="125"/>
    </location>
</feature>
<proteinExistence type="inferred from homology"/>
<dbReference type="GO" id="GO:0009055">
    <property type="term" value="F:electron transfer activity"/>
    <property type="evidence" value="ECO:0000318"/>
    <property type="project" value="GO_Central"/>
</dbReference>
<dbReference type="STRING" id="1148.gene:10499430"/>
<dbReference type="SMR" id="P74447"/>
<evidence type="ECO:0000256" key="3">
    <source>
        <dbReference type="ARBA" id="ARBA00022723"/>
    </source>
</evidence>
<dbReference type="EnsemblBacteria" id="BAA18548">
    <property type="protein sequence ID" value="BAA18548"/>
    <property type="gene ID" value="BAA18548"/>
</dbReference>
<dbReference type="Proteomes" id="UP000001425">
    <property type="component" value="Chromosome"/>
</dbReference>
<dbReference type="GO" id="GO:0140647">
    <property type="term" value="P:P450-containing electron transport chain"/>
    <property type="evidence" value="ECO:0007669"/>
    <property type="project" value="InterPro"/>
</dbReference>
<sequence>MTMPPLWNCSVANRVNAIVASTKEDCVAKTIKLDPIDLKVAIETNDNLLSGLLGQDLRIMKECGGRGMCATCHVYITAGMESLSPLNRREQRTLEVITTHNRYSRLACQARVLDEGVVVELPAGMYVSEIEDIEELIGRRAEENILNPRDGSILVEKGKLITRSMISQLDDQLQAAKIQIVNDTDE</sequence>
<evidence type="ECO:0000256" key="4">
    <source>
        <dbReference type="ARBA" id="ARBA00023004"/>
    </source>
</evidence>
<dbReference type="EMBL" id="BA000022">
    <property type="protein sequence ID" value="BAA18548.1"/>
    <property type="molecule type" value="Genomic_DNA"/>
</dbReference>
<dbReference type="GO" id="GO:0022900">
    <property type="term" value="P:electron transport chain"/>
    <property type="evidence" value="ECO:0000318"/>
    <property type="project" value="GO_Central"/>
</dbReference>
<evidence type="ECO:0000256" key="6">
    <source>
        <dbReference type="ARBA" id="ARBA00034078"/>
    </source>
</evidence>
<comment type="cofactor">
    <cofactor evidence="6">
        <name>[2Fe-2S] cluster</name>
        <dbReference type="ChEBI" id="CHEBI:190135"/>
    </cofactor>
</comment>
<name>P74447_SYNY3</name>
<dbReference type="AlphaFoldDB" id="P74447"/>
<gene>
    <name evidence="8" type="ordered locus">slr0148</name>
</gene>
<dbReference type="GO" id="GO:0051537">
    <property type="term" value="F:2 iron, 2 sulfur cluster binding"/>
    <property type="evidence" value="ECO:0007669"/>
    <property type="project" value="UniProtKB-KW"/>
</dbReference>
<dbReference type="InterPro" id="IPR012675">
    <property type="entry name" value="Beta-grasp_dom_sf"/>
</dbReference>
<evidence type="ECO:0000256" key="5">
    <source>
        <dbReference type="ARBA" id="ARBA00023014"/>
    </source>
</evidence>
<keyword evidence="4" id="KW-0408">Iron</keyword>
<evidence type="ECO:0000256" key="2">
    <source>
        <dbReference type="ARBA" id="ARBA00022714"/>
    </source>
</evidence>
<organism evidence="8 9">
    <name type="scientific">Synechocystis sp. (strain ATCC 27184 / PCC 6803 / Kazusa)</name>
    <dbReference type="NCBI Taxonomy" id="1111708"/>
    <lineage>
        <taxon>Bacteria</taxon>
        <taxon>Bacillati</taxon>
        <taxon>Cyanobacteriota</taxon>
        <taxon>Cyanophyceae</taxon>
        <taxon>Synechococcales</taxon>
        <taxon>Merismopediaceae</taxon>
        <taxon>Synechocystis</taxon>
    </lineage>
</organism>
<dbReference type="CDD" id="cd00207">
    <property type="entry name" value="fer2"/>
    <property type="match status" value="1"/>
</dbReference>
<protein>
    <submittedName>
        <fullName evidence="8">Ferredoxin</fullName>
    </submittedName>
</protein>
<dbReference type="GO" id="GO:0046872">
    <property type="term" value="F:metal ion binding"/>
    <property type="evidence" value="ECO:0007669"/>
    <property type="project" value="UniProtKB-KW"/>
</dbReference>
<dbReference type="KEGG" id="syn:slr0148"/>
<dbReference type="Pfam" id="PF00111">
    <property type="entry name" value="Fer2"/>
    <property type="match status" value="1"/>
</dbReference>
<dbReference type="InterPro" id="IPR036010">
    <property type="entry name" value="2Fe-2S_ferredoxin-like_sf"/>
</dbReference>
<dbReference type="PIR" id="S76419">
    <property type="entry name" value="S76419"/>
</dbReference>
<keyword evidence="3" id="KW-0479">Metal-binding</keyword>
<dbReference type="SUPFAM" id="SSF54292">
    <property type="entry name" value="2Fe-2S ferredoxin-like"/>
    <property type="match status" value="1"/>
</dbReference>
<evidence type="ECO:0000256" key="1">
    <source>
        <dbReference type="ARBA" id="ARBA00010914"/>
    </source>
</evidence>
<keyword evidence="5" id="KW-0411">Iron-sulfur</keyword>
<evidence type="ECO:0000313" key="9">
    <source>
        <dbReference type="Proteomes" id="UP000001425"/>
    </source>
</evidence>
<dbReference type="PANTHER" id="PTHR23426:SF65">
    <property type="entry name" value="FERREDOXIN-2, MITOCHONDRIAL"/>
    <property type="match status" value="1"/>
</dbReference>
<comment type="similarity">
    <text evidence="1">Belongs to the adrenodoxin/putidaredoxin family.</text>
</comment>
<keyword evidence="2" id="KW-0001">2Fe-2S</keyword>
<dbReference type="PaxDb" id="1148-1653636"/>
<dbReference type="PROSITE" id="PS51085">
    <property type="entry name" value="2FE2S_FER_2"/>
    <property type="match status" value="1"/>
</dbReference>
<accession>P74447</accession>
<evidence type="ECO:0000313" key="8">
    <source>
        <dbReference type="EMBL" id="BAA18548.1"/>
    </source>
</evidence>
<reference evidence="8 9" key="1">
    <citation type="journal article" date="1995" name="DNA Res.">
        <title>Sequence analysis of the genome of the unicellular cyanobacterium Synechocystis sp. strain PCC6803. I. Sequence features in the 1 Mb region from map positions 64% to 92% of the genome.</title>
        <authorList>
            <person name="Kaneko T."/>
            <person name="Tanaka A."/>
            <person name="Sato S."/>
            <person name="Kotani H."/>
            <person name="Sazuka T."/>
            <person name="Miyajima N."/>
            <person name="Sugiura M."/>
            <person name="Tabata S."/>
        </authorList>
    </citation>
    <scope>NUCLEOTIDE SEQUENCE [LARGE SCALE GENOMIC DNA]</scope>
    <source>
        <strain evidence="9">ATCC 27184 / PCC 6803 / Kazusa</strain>
    </source>
</reference>
<dbReference type="eggNOG" id="COG0633">
    <property type="taxonomic scope" value="Bacteria"/>
</dbReference>
<dbReference type="Gene3D" id="3.10.20.30">
    <property type="match status" value="1"/>
</dbReference>
<dbReference type="PANTHER" id="PTHR23426">
    <property type="entry name" value="FERREDOXIN/ADRENODOXIN"/>
    <property type="match status" value="1"/>
</dbReference>
<keyword evidence="9" id="KW-1185">Reference proteome</keyword>
<dbReference type="InParanoid" id="P74447"/>
<dbReference type="InterPro" id="IPR001055">
    <property type="entry name" value="Adrenodoxin-like"/>
</dbReference>
<dbReference type="InterPro" id="IPR001041">
    <property type="entry name" value="2Fe-2S_ferredoxin-type"/>
</dbReference>
<evidence type="ECO:0000259" key="7">
    <source>
        <dbReference type="PROSITE" id="PS51085"/>
    </source>
</evidence>
<reference evidence="8 9" key="2">
    <citation type="journal article" date="1996" name="DNA Res.">
        <title>Sequence analysis of the genome of the unicellular cyanobacterium Synechocystis sp. strain PCC6803. II. Sequence determination of the entire genome and assignment of potential protein-coding regions.</title>
        <authorList>
            <person name="Kaneko T."/>
            <person name="Sato S."/>
            <person name="Kotani H."/>
            <person name="Tanaka A."/>
            <person name="Asamizu E."/>
            <person name="Nakamura Y."/>
            <person name="Miyajima N."/>
            <person name="Hirosawa M."/>
            <person name="Sugiura M."/>
            <person name="Sasamoto S."/>
            <person name="Kimura T."/>
            <person name="Hosouchi T."/>
            <person name="Matsuno A."/>
            <person name="Muraki A."/>
            <person name="Nakazaki N."/>
            <person name="Naruo K."/>
            <person name="Okumura S."/>
            <person name="Shimpo S."/>
            <person name="Takeuchi C."/>
            <person name="Wada T."/>
            <person name="Watanabe A."/>
            <person name="Yamada M."/>
            <person name="Yasuda M."/>
            <person name="Tabata S."/>
        </authorList>
    </citation>
    <scope>NUCLEOTIDE SEQUENCE [LARGE SCALE GENOMIC DNA]</scope>
    <source>
        <strain evidence="9">ATCC 27184 / PCC 6803 / Kazusa</strain>
    </source>
</reference>